<dbReference type="Proteomes" id="UP000828390">
    <property type="component" value="Unassembled WGS sequence"/>
</dbReference>
<evidence type="ECO:0000313" key="3">
    <source>
        <dbReference type="Proteomes" id="UP000828390"/>
    </source>
</evidence>
<proteinExistence type="predicted"/>
<comment type="caution">
    <text evidence="2">The sequence shown here is derived from an EMBL/GenBank/DDBJ whole genome shotgun (WGS) entry which is preliminary data.</text>
</comment>
<gene>
    <name evidence="1" type="ORF">DPMN_057758</name>
    <name evidence="2" type="ORF">DPMN_057765</name>
</gene>
<keyword evidence="3" id="KW-1185">Reference proteome</keyword>
<evidence type="ECO:0000313" key="2">
    <source>
        <dbReference type="EMBL" id="KAH3715061.1"/>
    </source>
</evidence>
<name>A0A9D4C0I6_DREPO</name>
<dbReference type="AlphaFoldDB" id="A0A9D4C0I6"/>
<sequence>MLNSQVRLVRERKLRRYQTKQTLKIQGKLWGVWKRYNDRSISTSQLLDLCSSMYGPV</sequence>
<protein>
    <submittedName>
        <fullName evidence="2">Uncharacterized protein</fullName>
    </submittedName>
</protein>
<dbReference type="EMBL" id="JAIWYP010000013">
    <property type="protein sequence ID" value="KAH3715054.1"/>
    <property type="molecule type" value="Genomic_DNA"/>
</dbReference>
<dbReference type="EMBL" id="JAIWYP010000013">
    <property type="protein sequence ID" value="KAH3715061.1"/>
    <property type="molecule type" value="Genomic_DNA"/>
</dbReference>
<reference evidence="2" key="2">
    <citation type="submission" date="2020-11" db="EMBL/GenBank/DDBJ databases">
        <authorList>
            <person name="McCartney M.A."/>
            <person name="Auch B."/>
            <person name="Kono T."/>
            <person name="Mallez S."/>
            <person name="Becker A."/>
            <person name="Gohl D.M."/>
            <person name="Silverstein K.A.T."/>
            <person name="Koren S."/>
            <person name="Bechman K.B."/>
            <person name="Herman A."/>
            <person name="Abrahante J.E."/>
            <person name="Garbe J."/>
        </authorList>
    </citation>
    <scope>NUCLEOTIDE SEQUENCE</scope>
    <source>
        <strain evidence="2">Duluth1</strain>
        <tissue evidence="2">Whole animal</tissue>
    </source>
</reference>
<evidence type="ECO:0000313" key="1">
    <source>
        <dbReference type="EMBL" id="KAH3715054.1"/>
    </source>
</evidence>
<organism evidence="2 3">
    <name type="scientific">Dreissena polymorpha</name>
    <name type="common">Zebra mussel</name>
    <name type="synonym">Mytilus polymorpha</name>
    <dbReference type="NCBI Taxonomy" id="45954"/>
    <lineage>
        <taxon>Eukaryota</taxon>
        <taxon>Metazoa</taxon>
        <taxon>Spiralia</taxon>
        <taxon>Lophotrochozoa</taxon>
        <taxon>Mollusca</taxon>
        <taxon>Bivalvia</taxon>
        <taxon>Autobranchia</taxon>
        <taxon>Heteroconchia</taxon>
        <taxon>Euheterodonta</taxon>
        <taxon>Imparidentia</taxon>
        <taxon>Neoheterodontei</taxon>
        <taxon>Myida</taxon>
        <taxon>Dreissenoidea</taxon>
        <taxon>Dreissenidae</taxon>
        <taxon>Dreissena</taxon>
    </lineage>
</organism>
<reference evidence="2" key="1">
    <citation type="journal article" date="2019" name="bioRxiv">
        <title>The Genome of the Zebra Mussel, Dreissena polymorpha: A Resource for Invasive Species Research.</title>
        <authorList>
            <person name="McCartney M.A."/>
            <person name="Auch B."/>
            <person name="Kono T."/>
            <person name="Mallez S."/>
            <person name="Zhang Y."/>
            <person name="Obille A."/>
            <person name="Becker A."/>
            <person name="Abrahante J.E."/>
            <person name="Garbe J."/>
            <person name="Badalamenti J.P."/>
            <person name="Herman A."/>
            <person name="Mangelson H."/>
            <person name="Liachko I."/>
            <person name="Sullivan S."/>
            <person name="Sone E.D."/>
            <person name="Koren S."/>
            <person name="Silverstein K.A.T."/>
            <person name="Beckman K.B."/>
            <person name="Gohl D.M."/>
        </authorList>
    </citation>
    <scope>NUCLEOTIDE SEQUENCE</scope>
    <source>
        <strain evidence="2">Duluth1</strain>
        <tissue evidence="2">Whole animal</tissue>
    </source>
</reference>
<accession>A0A9D4C0I6</accession>